<accession>A0A4Y2G6M8</accession>
<evidence type="ECO:0000313" key="1">
    <source>
        <dbReference type="EMBL" id="GBM49370.1"/>
    </source>
</evidence>
<gene>
    <name evidence="1" type="ORF">AVEN_264528_1</name>
</gene>
<sequence length="206" mass="23444">MSHDLIAKLQRITYRKLWNSNRMCTRLIFMVYVRSILSGSEVEILSQVTAVLMFHACGKLGPNEKRTRLTNAMNIKWNRLSNLTSSDSGAETLSLVDCSSHGEFSIVKIKGLYLFRILLFVNENQVHTYYVKSMNVKDLHDHVKRSFISALLSLMECLRQAVTARALVHPHIPINKNNAISTSTAFEELICLQFLICGEFLNHKGT</sequence>
<proteinExistence type="predicted"/>
<protein>
    <submittedName>
        <fullName evidence="1">Uncharacterized protein</fullName>
    </submittedName>
</protein>
<evidence type="ECO:0000313" key="2">
    <source>
        <dbReference type="Proteomes" id="UP000499080"/>
    </source>
</evidence>
<reference evidence="1 2" key="1">
    <citation type="journal article" date="2019" name="Sci. Rep.">
        <title>Orb-weaving spider Araneus ventricosus genome elucidates the spidroin gene catalogue.</title>
        <authorList>
            <person name="Kono N."/>
            <person name="Nakamura H."/>
            <person name="Ohtoshi R."/>
            <person name="Moran D.A.P."/>
            <person name="Shinohara A."/>
            <person name="Yoshida Y."/>
            <person name="Fujiwara M."/>
            <person name="Mori M."/>
            <person name="Tomita M."/>
            <person name="Arakawa K."/>
        </authorList>
    </citation>
    <scope>NUCLEOTIDE SEQUENCE [LARGE SCALE GENOMIC DNA]</scope>
</reference>
<organism evidence="1 2">
    <name type="scientific">Araneus ventricosus</name>
    <name type="common">Orbweaver spider</name>
    <name type="synonym">Epeira ventricosa</name>
    <dbReference type="NCBI Taxonomy" id="182803"/>
    <lineage>
        <taxon>Eukaryota</taxon>
        <taxon>Metazoa</taxon>
        <taxon>Ecdysozoa</taxon>
        <taxon>Arthropoda</taxon>
        <taxon>Chelicerata</taxon>
        <taxon>Arachnida</taxon>
        <taxon>Araneae</taxon>
        <taxon>Araneomorphae</taxon>
        <taxon>Entelegynae</taxon>
        <taxon>Araneoidea</taxon>
        <taxon>Araneidae</taxon>
        <taxon>Araneus</taxon>
    </lineage>
</organism>
<dbReference type="AlphaFoldDB" id="A0A4Y2G6M8"/>
<name>A0A4Y2G6M8_ARAVE</name>
<comment type="caution">
    <text evidence="1">The sequence shown here is derived from an EMBL/GenBank/DDBJ whole genome shotgun (WGS) entry which is preliminary data.</text>
</comment>
<keyword evidence="2" id="KW-1185">Reference proteome</keyword>
<dbReference type="EMBL" id="BGPR01001252">
    <property type="protein sequence ID" value="GBM49370.1"/>
    <property type="molecule type" value="Genomic_DNA"/>
</dbReference>
<dbReference type="Proteomes" id="UP000499080">
    <property type="component" value="Unassembled WGS sequence"/>
</dbReference>